<evidence type="ECO:0000256" key="10">
    <source>
        <dbReference type="SAM" id="MobiDB-lite"/>
    </source>
</evidence>
<gene>
    <name evidence="12" type="ORF">PVAP13_4NG215522</name>
</gene>
<comment type="subcellular location">
    <subcellularLocation>
        <location evidence="1">Nucleus</location>
    </subcellularLocation>
</comment>
<dbReference type="GO" id="GO:0006355">
    <property type="term" value="P:regulation of DNA-templated transcription"/>
    <property type="evidence" value="ECO:0007669"/>
    <property type="project" value="InterPro"/>
</dbReference>
<feature type="compositionally biased region" description="Low complexity" evidence="10">
    <location>
        <begin position="282"/>
        <end position="297"/>
    </location>
</feature>
<dbReference type="GO" id="GO:0043565">
    <property type="term" value="F:sequence-specific DNA binding"/>
    <property type="evidence" value="ECO:0007669"/>
    <property type="project" value="InterPro"/>
</dbReference>
<evidence type="ECO:0000256" key="3">
    <source>
        <dbReference type="ARBA" id="ARBA00022771"/>
    </source>
</evidence>
<dbReference type="Gene3D" id="3.30.50.10">
    <property type="entry name" value="Erythroid Transcription Factor GATA-1, subunit A"/>
    <property type="match status" value="1"/>
</dbReference>
<dbReference type="PROSITE" id="PS50114">
    <property type="entry name" value="GATA_ZN_FINGER_2"/>
    <property type="match status" value="1"/>
</dbReference>
<dbReference type="Proteomes" id="UP000823388">
    <property type="component" value="Chromosome 4N"/>
</dbReference>
<keyword evidence="7" id="KW-0539">Nucleus</keyword>
<dbReference type="InterPro" id="IPR052138">
    <property type="entry name" value="GATA_ZnFinger_Domain"/>
</dbReference>
<keyword evidence="13" id="KW-1185">Reference proteome</keyword>
<dbReference type="AlphaFoldDB" id="A0A8T0TDW1"/>
<keyword evidence="3 9" id="KW-0863">Zinc-finger</keyword>
<dbReference type="PANTHER" id="PTHR47255:SF4">
    <property type="entry name" value="GATA ZINC FINGER DOMAIN-CONTAINING PROTEIN 12"/>
    <property type="match status" value="1"/>
</dbReference>
<dbReference type="GO" id="GO:0008270">
    <property type="term" value="F:zinc ion binding"/>
    <property type="evidence" value="ECO:0007669"/>
    <property type="project" value="UniProtKB-KW"/>
</dbReference>
<evidence type="ECO:0000256" key="5">
    <source>
        <dbReference type="ARBA" id="ARBA00023015"/>
    </source>
</evidence>
<keyword evidence="4" id="KW-0862">Zinc</keyword>
<evidence type="ECO:0000313" key="12">
    <source>
        <dbReference type="EMBL" id="KAG2606746.1"/>
    </source>
</evidence>
<proteinExistence type="inferred from homology"/>
<dbReference type="PANTHER" id="PTHR47255">
    <property type="entry name" value="GATA TRANSCRIPTION FACTOR 22-RELATED"/>
    <property type="match status" value="1"/>
</dbReference>
<dbReference type="CDD" id="cd00202">
    <property type="entry name" value="ZnF_GATA"/>
    <property type="match status" value="1"/>
</dbReference>
<reference evidence="12" key="1">
    <citation type="submission" date="2020-05" db="EMBL/GenBank/DDBJ databases">
        <title>WGS assembly of Panicum virgatum.</title>
        <authorList>
            <person name="Lovell J.T."/>
            <person name="Jenkins J."/>
            <person name="Shu S."/>
            <person name="Juenger T.E."/>
            <person name="Schmutz J."/>
        </authorList>
    </citation>
    <scope>NUCLEOTIDE SEQUENCE</scope>
    <source>
        <strain evidence="12">AP13</strain>
    </source>
</reference>
<evidence type="ECO:0000259" key="11">
    <source>
        <dbReference type="PROSITE" id="PS50114"/>
    </source>
</evidence>
<feature type="domain" description="GATA-type" evidence="11">
    <location>
        <begin position="179"/>
        <end position="211"/>
    </location>
</feature>
<dbReference type="EMBL" id="CM029044">
    <property type="protein sequence ID" value="KAG2606746.1"/>
    <property type="molecule type" value="Genomic_DNA"/>
</dbReference>
<evidence type="ECO:0000256" key="4">
    <source>
        <dbReference type="ARBA" id="ARBA00022833"/>
    </source>
</evidence>
<dbReference type="FunFam" id="3.30.50.10:FF:000055">
    <property type="entry name" value="GATA transcription factor 21"/>
    <property type="match status" value="1"/>
</dbReference>
<accession>A0A8T0TDW1</accession>
<comment type="similarity">
    <text evidence="8">Belongs to the type IV zinc-finger family. Class B subfamily.</text>
</comment>
<dbReference type="SUPFAM" id="SSF57716">
    <property type="entry name" value="Glucocorticoid receptor-like (DNA-binding domain)"/>
    <property type="match status" value="1"/>
</dbReference>
<feature type="region of interest" description="Disordered" evidence="10">
    <location>
        <begin position="282"/>
        <end position="304"/>
    </location>
</feature>
<evidence type="ECO:0000313" key="13">
    <source>
        <dbReference type="Proteomes" id="UP000823388"/>
    </source>
</evidence>
<keyword evidence="5" id="KW-0805">Transcription regulation</keyword>
<protein>
    <recommendedName>
        <fullName evidence="11">GATA-type domain-containing protein</fullName>
    </recommendedName>
</protein>
<evidence type="ECO:0000256" key="7">
    <source>
        <dbReference type="ARBA" id="ARBA00023242"/>
    </source>
</evidence>
<dbReference type="SMART" id="SM00401">
    <property type="entry name" value="ZnF_GATA"/>
    <property type="match status" value="1"/>
</dbReference>
<dbReference type="PROSITE" id="PS00344">
    <property type="entry name" value="GATA_ZN_FINGER_1"/>
    <property type="match status" value="1"/>
</dbReference>
<dbReference type="GO" id="GO:0005634">
    <property type="term" value="C:nucleus"/>
    <property type="evidence" value="ECO:0007669"/>
    <property type="project" value="UniProtKB-SubCell"/>
</dbReference>
<evidence type="ECO:0000256" key="1">
    <source>
        <dbReference type="ARBA" id="ARBA00004123"/>
    </source>
</evidence>
<name>A0A8T0TDW1_PANVG</name>
<keyword evidence="6" id="KW-0804">Transcription</keyword>
<evidence type="ECO:0000256" key="6">
    <source>
        <dbReference type="ARBA" id="ARBA00023163"/>
    </source>
</evidence>
<sequence>MSAIYMSQLSTALPLMEGDHHQDHHHQGHFQAFTLPKDPPILFPFVISSSSSSASDSSLSYGSPEGHHLFRQQQHQAMLEPQHMIGGSSSASVFATPFPTVESIRDDMIEPSSFDPYDMGRLQMGGSLEAAGSWTPPAKMRITRKATADPGAAKKPRRKAQGYEDMLSMGGQPNLGVIRVCSDCNTTKTPLWRSGPCGPKSLCNACGIRQRKARRAMMASGGGSGPVPADGAKAATATPRDAMAARAHSKVKKEKRVDVERSLPFKKRCKVVQDQGGAAAAAAPPAAAHKAVPQPAAEVADDASQSSRDLGLLSWSRSPARPSSAASCSFRASPALPVQQDEITDAAMLLMTLSFGLVRSW</sequence>
<dbReference type="InterPro" id="IPR013088">
    <property type="entry name" value="Znf_NHR/GATA"/>
</dbReference>
<comment type="caution">
    <text evidence="12">The sequence shown here is derived from an EMBL/GenBank/DDBJ whole genome shotgun (WGS) entry which is preliminary data.</text>
</comment>
<evidence type="ECO:0000256" key="8">
    <source>
        <dbReference type="ARBA" id="ARBA00024019"/>
    </source>
</evidence>
<evidence type="ECO:0000256" key="9">
    <source>
        <dbReference type="PROSITE-ProRule" id="PRU00094"/>
    </source>
</evidence>
<dbReference type="Pfam" id="PF00320">
    <property type="entry name" value="GATA"/>
    <property type="match status" value="1"/>
</dbReference>
<keyword evidence="2" id="KW-0479">Metal-binding</keyword>
<evidence type="ECO:0000256" key="2">
    <source>
        <dbReference type="ARBA" id="ARBA00022723"/>
    </source>
</evidence>
<dbReference type="OrthoDB" id="2162994at2759"/>
<dbReference type="InterPro" id="IPR000679">
    <property type="entry name" value="Znf_GATA"/>
</dbReference>
<organism evidence="12 13">
    <name type="scientific">Panicum virgatum</name>
    <name type="common">Blackwell switchgrass</name>
    <dbReference type="NCBI Taxonomy" id="38727"/>
    <lineage>
        <taxon>Eukaryota</taxon>
        <taxon>Viridiplantae</taxon>
        <taxon>Streptophyta</taxon>
        <taxon>Embryophyta</taxon>
        <taxon>Tracheophyta</taxon>
        <taxon>Spermatophyta</taxon>
        <taxon>Magnoliopsida</taxon>
        <taxon>Liliopsida</taxon>
        <taxon>Poales</taxon>
        <taxon>Poaceae</taxon>
        <taxon>PACMAD clade</taxon>
        <taxon>Panicoideae</taxon>
        <taxon>Panicodae</taxon>
        <taxon>Paniceae</taxon>
        <taxon>Panicinae</taxon>
        <taxon>Panicum</taxon>
        <taxon>Panicum sect. Hiantes</taxon>
    </lineage>
</organism>